<comment type="caution">
    <text evidence="1">The sequence shown here is derived from an EMBL/GenBank/DDBJ whole genome shotgun (WGS) entry which is preliminary data.</text>
</comment>
<accession>A0A401ZCF9</accession>
<protein>
    <submittedName>
        <fullName evidence="1">Uncharacterized protein</fullName>
    </submittedName>
</protein>
<dbReference type="EMBL" id="BIFQ01000001">
    <property type="protein sequence ID" value="GCE04581.1"/>
    <property type="molecule type" value="Genomic_DNA"/>
</dbReference>
<keyword evidence="2" id="KW-1185">Reference proteome</keyword>
<evidence type="ECO:0000313" key="2">
    <source>
        <dbReference type="Proteomes" id="UP000287224"/>
    </source>
</evidence>
<organism evidence="1 2">
    <name type="scientific">Dictyobacter aurantiacus</name>
    <dbReference type="NCBI Taxonomy" id="1936993"/>
    <lineage>
        <taxon>Bacteria</taxon>
        <taxon>Bacillati</taxon>
        <taxon>Chloroflexota</taxon>
        <taxon>Ktedonobacteria</taxon>
        <taxon>Ktedonobacterales</taxon>
        <taxon>Dictyobacteraceae</taxon>
        <taxon>Dictyobacter</taxon>
    </lineage>
</organism>
<reference evidence="2" key="1">
    <citation type="submission" date="2018-12" db="EMBL/GenBank/DDBJ databases">
        <title>Tengunoibacter tsumagoiensis gen. nov., sp. nov., Dictyobacter kobayashii sp. nov., D. alpinus sp. nov., and D. joshuensis sp. nov. and description of Dictyobacteraceae fam. nov. within the order Ktedonobacterales isolated from Tengu-no-mugimeshi.</title>
        <authorList>
            <person name="Wang C.M."/>
            <person name="Zheng Y."/>
            <person name="Sakai Y."/>
            <person name="Toyoda A."/>
            <person name="Minakuchi Y."/>
            <person name="Abe K."/>
            <person name="Yokota A."/>
            <person name="Yabe S."/>
        </authorList>
    </citation>
    <scope>NUCLEOTIDE SEQUENCE [LARGE SCALE GENOMIC DNA]</scope>
    <source>
        <strain evidence="2">S-27</strain>
    </source>
</reference>
<name>A0A401ZCF9_9CHLR</name>
<dbReference type="AlphaFoldDB" id="A0A401ZCF9"/>
<sequence>MTGPRIVTAAAGPISLRRKAQGEPAGAVVAWENAVESVVYPRGKVYSRLARYVHPLVED</sequence>
<evidence type="ECO:0000313" key="1">
    <source>
        <dbReference type="EMBL" id="GCE04581.1"/>
    </source>
</evidence>
<dbReference type="Proteomes" id="UP000287224">
    <property type="component" value="Unassembled WGS sequence"/>
</dbReference>
<gene>
    <name evidence="1" type="ORF">KDAU_19100</name>
</gene>
<proteinExistence type="predicted"/>